<dbReference type="SMART" id="SM01012">
    <property type="entry name" value="ANTAR"/>
    <property type="match status" value="1"/>
</dbReference>
<dbReference type="Gene3D" id="3.30.450.40">
    <property type="match status" value="1"/>
</dbReference>
<evidence type="ECO:0000313" key="6">
    <source>
        <dbReference type="EMBL" id="SNT55426.1"/>
    </source>
</evidence>
<reference evidence="6 7" key="1">
    <citation type="submission" date="2017-06" db="EMBL/GenBank/DDBJ databases">
        <authorList>
            <person name="Kim H.J."/>
            <person name="Triplett B.A."/>
        </authorList>
    </citation>
    <scope>NUCLEOTIDE SEQUENCE [LARGE SCALE GENOMIC DNA]</scope>
    <source>
        <strain evidence="6 7">DSM 44715</strain>
    </source>
</reference>
<accession>A0A239NKM1</accession>
<dbReference type="InterPro" id="IPR003018">
    <property type="entry name" value="GAF"/>
</dbReference>
<dbReference type="EMBL" id="FZOR01000043">
    <property type="protein sequence ID" value="SNT55426.1"/>
    <property type="molecule type" value="Genomic_DNA"/>
</dbReference>
<evidence type="ECO:0000256" key="1">
    <source>
        <dbReference type="ARBA" id="ARBA00022679"/>
    </source>
</evidence>
<dbReference type="InterPro" id="IPR005561">
    <property type="entry name" value="ANTAR"/>
</dbReference>
<keyword evidence="2" id="KW-0418">Kinase</keyword>
<dbReference type="InterPro" id="IPR012074">
    <property type="entry name" value="GAF_ANTAR"/>
</dbReference>
<keyword evidence="7" id="KW-1185">Reference proteome</keyword>
<keyword evidence="3" id="KW-0805">Transcription regulation</keyword>
<dbReference type="InterPro" id="IPR011006">
    <property type="entry name" value="CheY-like_superfamily"/>
</dbReference>
<sequence>MPQQQRLAEVFVELADTLVVDFDLIEFLHRLAERCVELLEVEAAGILLTDQADELQVIAASSEQTRLLELFQLQSRQGPCLDCFATGRPVRVADLAAEASRWPLFSAAALDAGYGGVVALPMRMRERIIGAMNLFTAPSTVLAVDEATTVQSLGQAMADVATIGILGERAAREHQLLSQQLQIALNSRVIIEQAKGMLAERHQTSLDQAFAALRAQARNTNRKLADLAQAVIDDEPAVAGFLHRQHDPGRPVDNG</sequence>
<dbReference type="InterPro" id="IPR029016">
    <property type="entry name" value="GAF-like_dom_sf"/>
</dbReference>
<organism evidence="6 7">
    <name type="scientific">Actinomadura meyerae</name>
    <dbReference type="NCBI Taxonomy" id="240840"/>
    <lineage>
        <taxon>Bacteria</taxon>
        <taxon>Bacillati</taxon>
        <taxon>Actinomycetota</taxon>
        <taxon>Actinomycetes</taxon>
        <taxon>Streptosporangiales</taxon>
        <taxon>Thermomonosporaceae</taxon>
        <taxon>Actinomadura</taxon>
    </lineage>
</organism>
<dbReference type="Pfam" id="PF13185">
    <property type="entry name" value="GAF_2"/>
    <property type="match status" value="1"/>
</dbReference>
<evidence type="ECO:0000256" key="4">
    <source>
        <dbReference type="ARBA" id="ARBA00023163"/>
    </source>
</evidence>
<feature type="domain" description="ANTAR" evidence="5">
    <location>
        <begin position="171"/>
        <end position="232"/>
    </location>
</feature>
<dbReference type="GO" id="GO:0003723">
    <property type="term" value="F:RNA binding"/>
    <property type="evidence" value="ECO:0007669"/>
    <property type="project" value="InterPro"/>
</dbReference>
<dbReference type="RefSeq" id="WP_089329962.1">
    <property type="nucleotide sequence ID" value="NZ_FZOR01000043.1"/>
</dbReference>
<dbReference type="PIRSF" id="PIRSF036625">
    <property type="entry name" value="GAF_ANTAR"/>
    <property type="match status" value="1"/>
</dbReference>
<gene>
    <name evidence="6" type="ORF">SAMN05443665_104374</name>
</gene>
<dbReference type="AlphaFoldDB" id="A0A239NKM1"/>
<name>A0A239NKM1_9ACTN</name>
<dbReference type="Proteomes" id="UP000198318">
    <property type="component" value="Unassembled WGS sequence"/>
</dbReference>
<dbReference type="PROSITE" id="PS50921">
    <property type="entry name" value="ANTAR"/>
    <property type="match status" value="1"/>
</dbReference>
<dbReference type="Pfam" id="PF03861">
    <property type="entry name" value="ANTAR"/>
    <property type="match status" value="1"/>
</dbReference>
<evidence type="ECO:0000256" key="2">
    <source>
        <dbReference type="ARBA" id="ARBA00022777"/>
    </source>
</evidence>
<keyword evidence="4" id="KW-0804">Transcription</keyword>
<keyword evidence="1" id="KW-0808">Transferase</keyword>
<dbReference type="OrthoDB" id="3683444at2"/>
<dbReference type="SUPFAM" id="SSF52172">
    <property type="entry name" value="CheY-like"/>
    <property type="match status" value="1"/>
</dbReference>
<dbReference type="SUPFAM" id="SSF55781">
    <property type="entry name" value="GAF domain-like"/>
    <property type="match status" value="1"/>
</dbReference>
<protein>
    <submittedName>
        <fullName evidence="6">GAF domain-containing protein</fullName>
    </submittedName>
</protein>
<evidence type="ECO:0000259" key="5">
    <source>
        <dbReference type="PROSITE" id="PS50921"/>
    </source>
</evidence>
<evidence type="ECO:0000256" key="3">
    <source>
        <dbReference type="ARBA" id="ARBA00023015"/>
    </source>
</evidence>
<dbReference type="GO" id="GO:0016301">
    <property type="term" value="F:kinase activity"/>
    <property type="evidence" value="ECO:0007669"/>
    <property type="project" value="UniProtKB-KW"/>
</dbReference>
<dbReference type="Gene3D" id="1.10.10.10">
    <property type="entry name" value="Winged helix-like DNA-binding domain superfamily/Winged helix DNA-binding domain"/>
    <property type="match status" value="1"/>
</dbReference>
<dbReference type="InterPro" id="IPR036388">
    <property type="entry name" value="WH-like_DNA-bd_sf"/>
</dbReference>
<evidence type="ECO:0000313" key="7">
    <source>
        <dbReference type="Proteomes" id="UP000198318"/>
    </source>
</evidence>
<proteinExistence type="predicted"/>